<dbReference type="SUPFAM" id="SSF48452">
    <property type="entry name" value="TPR-like"/>
    <property type="match status" value="1"/>
</dbReference>
<dbReference type="Gene3D" id="1.25.40.10">
    <property type="entry name" value="Tetratricopeptide repeat domain"/>
    <property type="match status" value="1"/>
</dbReference>
<dbReference type="SUPFAM" id="SSF50494">
    <property type="entry name" value="Trypsin-like serine proteases"/>
    <property type="match status" value="1"/>
</dbReference>
<dbReference type="AlphaFoldDB" id="A0A1A6BP52"/>
<dbReference type="Gene3D" id="2.40.10.10">
    <property type="entry name" value="Trypsin-like serine proteases"/>
    <property type="match status" value="2"/>
</dbReference>
<keyword evidence="3" id="KW-1133">Transmembrane helix</keyword>
<dbReference type="Proteomes" id="UP000093757">
    <property type="component" value="Unassembled WGS sequence"/>
</dbReference>
<dbReference type="Pfam" id="PF13365">
    <property type="entry name" value="Trypsin_2"/>
    <property type="match status" value="1"/>
</dbReference>
<feature type="repeat" description="TPR" evidence="1">
    <location>
        <begin position="312"/>
        <end position="345"/>
    </location>
</feature>
<keyword evidence="3" id="KW-0472">Membrane</keyword>
<dbReference type="SMART" id="SM00028">
    <property type="entry name" value="TPR"/>
    <property type="match status" value="1"/>
</dbReference>
<evidence type="ECO:0000256" key="3">
    <source>
        <dbReference type="SAM" id="Phobius"/>
    </source>
</evidence>
<dbReference type="PROSITE" id="PS50005">
    <property type="entry name" value="TPR"/>
    <property type="match status" value="1"/>
</dbReference>
<evidence type="ECO:0000313" key="6">
    <source>
        <dbReference type="Proteomes" id="UP000093757"/>
    </source>
</evidence>
<dbReference type="EMBL" id="MAEM01000006">
    <property type="protein sequence ID" value="OBS04118.1"/>
    <property type="molecule type" value="Genomic_DNA"/>
</dbReference>
<feature type="chain" id="PRO_5008343009" evidence="4">
    <location>
        <begin position="26"/>
        <end position="466"/>
    </location>
</feature>
<keyword evidence="3" id="KW-0812">Transmembrane</keyword>
<evidence type="ECO:0000256" key="2">
    <source>
        <dbReference type="SAM" id="MobiDB-lite"/>
    </source>
</evidence>
<proteinExistence type="predicted"/>
<feature type="region of interest" description="Disordered" evidence="2">
    <location>
        <begin position="401"/>
        <end position="420"/>
    </location>
</feature>
<organism evidence="5 6">
    <name type="scientific">Mycobacterium gordonae</name>
    <dbReference type="NCBI Taxonomy" id="1778"/>
    <lineage>
        <taxon>Bacteria</taxon>
        <taxon>Bacillati</taxon>
        <taxon>Actinomycetota</taxon>
        <taxon>Actinomycetes</taxon>
        <taxon>Mycobacteriales</taxon>
        <taxon>Mycobacteriaceae</taxon>
        <taxon>Mycobacterium</taxon>
    </lineage>
</organism>
<gene>
    <name evidence="5" type="ORF">A9W98_06205</name>
</gene>
<evidence type="ECO:0000256" key="4">
    <source>
        <dbReference type="SAM" id="SignalP"/>
    </source>
</evidence>
<dbReference type="InterPro" id="IPR009003">
    <property type="entry name" value="Peptidase_S1_PA"/>
</dbReference>
<dbReference type="PANTHER" id="PTHR43019:SF23">
    <property type="entry name" value="PROTEASE DO-LIKE 5, CHLOROPLASTIC"/>
    <property type="match status" value="1"/>
</dbReference>
<keyword evidence="4" id="KW-0732">Signal</keyword>
<feature type="signal peptide" evidence="4">
    <location>
        <begin position="1"/>
        <end position="25"/>
    </location>
</feature>
<feature type="transmembrane region" description="Helical" evidence="3">
    <location>
        <begin position="373"/>
        <end position="396"/>
    </location>
</feature>
<name>A0A1A6BP52_MYCGO</name>
<keyword evidence="1" id="KW-0802">TPR repeat</keyword>
<accession>A0A1A6BP52</accession>
<dbReference type="PANTHER" id="PTHR43019">
    <property type="entry name" value="SERINE ENDOPROTEASE DEGS"/>
    <property type="match status" value="1"/>
</dbReference>
<sequence>MILCRALLAVAALFVSMLWPASAVADGGRPQANAEQVAAARIRPAVMFLAAEAYGLVRLPDGKTLSFFGEGSNAPFVASWNCTGFVVNPDGWVATAGHCADPDTAKEQILKRAATEYQAQYPDAPVSQDPLATLEYLAKNARVEGTLPGQGPQVNLTLIYGTGTKIAEKMPATVVDFKPLGKGDVALLKVDKHNLPSSELTTDATVSIGTAVLTVGYAEPTARLTGRSLDPTNKSGKVSKKSNVKSSPVYEIDAAVAEGMSGGPTVDLSGKVIGVNSFGPAGEPQPFNFIAPSDTLATMLAAKAVKATLGPADQAYRQGLSHYYEGRYSDAIKDFDLALTLSPDYPGAADLKTSAANLREQYGDASIFERSNVLWYIVSGALLVLVVGAWMTVMVVRNRRQRRAEAEADVPPDADDDADGTVRSLGLVPAVGTDEPHFCANCGAQHHHAEKFCPHCGKKISLGASA</sequence>
<evidence type="ECO:0000313" key="5">
    <source>
        <dbReference type="EMBL" id="OBS04118.1"/>
    </source>
</evidence>
<evidence type="ECO:0000256" key="1">
    <source>
        <dbReference type="PROSITE-ProRule" id="PRU00339"/>
    </source>
</evidence>
<comment type="caution">
    <text evidence="5">The sequence shown here is derived from an EMBL/GenBank/DDBJ whole genome shotgun (WGS) entry which is preliminary data.</text>
</comment>
<protein>
    <submittedName>
        <fullName evidence="5">Trypsin</fullName>
    </submittedName>
</protein>
<reference evidence="5 6" key="1">
    <citation type="submission" date="2016-06" db="EMBL/GenBank/DDBJ databases">
        <authorList>
            <person name="Kjaerup R.B."/>
            <person name="Dalgaard T.S."/>
            <person name="Juul-Madsen H.R."/>
        </authorList>
    </citation>
    <scope>NUCLEOTIDE SEQUENCE [LARGE SCALE GENOMIC DNA]</scope>
    <source>
        <strain evidence="5 6">1245752.6</strain>
    </source>
</reference>
<dbReference type="InterPro" id="IPR019734">
    <property type="entry name" value="TPR_rpt"/>
</dbReference>
<dbReference type="InterPro" id="IPR043504">
    <property type="entry name" value="Peptidase_S1_PA_chymotrypsin"/>
</dbReference>
<feature type="compositionally biased region" description="Acidic residues" evidence="2">
    <location>
        <begin position="407"/>
        <end position="419"/>
    </location>
</feature>
<dbReference type="InterPro" id="IPR011990">
    <property type="entry name" value="TPR-like_helical_dom_sf"/>
</dbReference>